<dbReference type="AlphaFoldDB" id="R7YH46"/>
<dbReference type="GO" id="GO:0005655">
    <property type="term" value="C:nucleolar ribonuclease P complex"/>
    <property type="evidence" value="ECO:0007669"/>
    <property type="project" value="TreeGrafter"/>
</dbReference>
<feature type="region of interest" description="Disordered" evidence="1">
    <location>
        <begin position="73"/>
        <end position="96"/>
    </location>
</feature>
<dbReference type="RefSeq" id="XP_007776547.1">
    <property type="nucleotide sequence ID" value="XM_007778357.1"/>
</dbReference>
<reference evidence="3" key="1">
    <citation type="submission" date="2012-06" db="EMBL/GenBank/DDBJ databases">
        <title>The genome sequence of Coniosporium apollinis CBS 100218.</title>
        <authorList>
            <consortium name="The Broad Institute Genome Sequencing Platform"/>
            <person name="Cuomo C."/>
            <person name="Gorbushina A."/>
            <person name="Noack S."/>
            <person name="Walker B."/>
            <person name="Young S.K."/>
            <person name="Zeng Q."/>
            <person name="Gargeya S."/>
            <person name="Fitzgerald M."/>
            <person name="Haas B."/>
            <person name="Abouelleil A."/>
            <person name="Alvarado L."/>
            <person name="Arachchi H.M."/>
            <person name="Berlin A.M."/>
            <person name="Chapman S.B."/>
            <person name="Goldberg J."/>
            <person name="Griggs A."/>
            <person name="Gujja S."/>
            <person name="Hansen M."/>
            <person name="Howarth C."/>
            <person name="Imamovic A."/>
            <person name="Larimer J."/>
            <person name="McCowan C."/>
            <person name="Montmayeur A."/>
            <person name="Murphy C."/>
            <person name="Neiman D."/>
            <person name="Pearson M."/>
            <person name="Priest M."/>
            <person name="Roberts A."/>
            <person name="Saif S."/>
            <person name="Shea T."/>
            <person name="Sisk P."/>
            <person name="Sykes S."/>
            <person name="Wortman J."/>
            <person name="Nusbaum C."/>
            <person name="Birren B."/>
        </authorList>
    </citation>
    <scope>NUCLEOTIDE SEQUENCE [LARGE SCALE GENOMIC DNA]</scope>
    <source>
        <strain evidence="3">CBS 100218</strain>
    </source>
</reference>
<accession>R7YH46</accession>
<dbReference type="GeneID" id="19897754"/>
<protein>
    <recommendedName>
        <fullName evidence="4">RNAse P Rpr2/Rpp21/SNM1 subunit domain-containing protein</fullName>
    </recommendedName>
</protein>
<dbReference type="PANTHER" id="PTHR14742">
    <property type="entry name" value="RIBONUCLEASE P SUBUNIT P21"/>
    <property type="match status" value="1"/>
</dbReference>
<dbReference type="Gene3D" id="6.20.50.20">
    <property type="match status" value="1"/>
</dbReference>
<dbReference type="InterPro" id="IPR007175">
    <property type="entry name" value="Rpr2/Snm1/Rpp21"/>
</dbReference>
<dbReference type="eggNOG" id="ENOG502SC64">
    <property type="taxonomic scope" value="Eukaryota"/>
</dbReference>
<evidence type="ECO:0000313" key="3">
    <source>
        <dbReference type="Proteomes" id="UP000016924"/>
    </source>
</evidence>
<dbReference type="OMA" id="LHCDNCQ"/>
<dbReference type="GO" id="GO:0008033">
    <property type="term" value="P:tRNA processing"/>
    <property type="evidence" value="ECO:0007669"/>
    <property type="project" value="TreeGrafter"/>
</dbReference>
<evidence type="ECO:0008006" key="4">
    <source>
        <dbReference type="Google" id="ProtNLM"/>
    </source>
</evidence>
<proteinExistence type="predicted"/>
<evidence type="ECO:0000313" key="2">
    <source>
        <dbReference type="EMBL" id="EON61230.1"/>
    </source>
</evidence>
<name>R7YH46_CONA1</name>
<dbReference type="Pfam" id="PF04032">
    <property type="entry name" value="Rpr2"/>
    <property type="match status" value="1"/>
</dbReference>
<feature type="compositionally biased region" description="Low complexity" evidence="1">
    <location>
        <begin position="147"/>
        <end position="174"/>
    </location>
</feature>
<dbReference type="Proteomes" id="UP000016924">
    <property type="component" value="Unassembled WGS sequence"/>
</dbReference>
<dbReference type="EMBL" id="JH767555">
    <property type="protein sequence ID" value="EON61230.1"/>
    <property type="molecule type" value="Genomic_DNA"/>
</dbReference>
<evidence type="ECO:0000256" key="1">
    <source>
        <dbReference type="SAM" id="MobiDB-lite"/>
    </source>
</evidence>
<dbReference type="HOGENOM" id="CLU_081044_0_0_1"/>
<dbReference type="OrthoDB" id="438080at2759"/>
<sequence length="218" mass="22538">MASPALTARLRYLHDSAHLLALASPSTSAFMQTEFHKLALENDLKLPEARRREVCGACGSIFVPGVNAIVRQQSLRPPPHKVSKKEKAKQRSSVVESTTTAVYTCNRCSRKTLLVSKTQPSPKPSAAGSKAASAVPSPTPLSASLDSSVGPSTPTASSTASPTATGAVPSANASSKKRAKARKQGSLQAALAKSRTGPPASSSGGGFGLDLMDLMKTN</sequence>
<feature type="compositionally biased region" description="Low complexity" evidence="1">
    <location>
        <begin position="124"/>
        <end position="136"/>
    </location>
</feature>
<feature type="region of interest" description="Disordered" evidence="1">
    <location>
        <begin position="115"/>
        <end position="209"/>
    </location>
</feature>
<keyword evidence="3" id="KW-1185">Reference proteome</keyword>
<gene>
    <name evidence="2" type="ORF">W97_00443</name>
</gene>
<dbReference type="PANTHER" id="PTHR14742:SF3">
    <property type="entry name" value="RIBONUCLEASE MRP PROTEIN SUBUNIT SNM1"/>
    <property type="match status" value="1"/>
</dbReference>
<dbReference type="STRING" id="1168221.R7YH46"/>
<organism evidence="2 3">
    <name type="scientific">Coniosporium apollinis (strain CBS 100218)</name>
    <name type="common">Rock-inhabiting black yeast</name>
    <dbReference type="NCBI Taxonomy" id="1168221"/>
    <lineage>
        <taxon>Eukaryota</taxon>
        <taxon>Fungi</taxon>
        <taxon>Dikarya</taxon>
        <taxon>Ascomycota</taxon>
        <taxon>Pezizomycotina</taxon>
        <taxon>Dothideomycetes</taxon>
        <taxon>Dothideomycetes incertae sedis</taxon>
        <taxon>Coniosporium</taxon>
    </lineage>
</organism>
<feature type="compositionally biased region" description="Basic residues" evidence="1">
    <location>
        <begin position="78"/>
        <end position="90"/>
    </location>
</feature>